<evidence type="ECO:0000256" key="1">
    <source>
        <dbReference type="ARBA" id="ARBA00006432"/>
    </source>
</evidence>
<feature type="domain" description="AMP-binding enzyme C-terminal" evidence="7">
    <location>
        <begin position="412"/>
        <end position="487"/>
    </location>
</feature>
<dbReference type="InterPro" id="IPR045851">
    <property type="entry name" value="AMP-bd_C_sf"/>
</dbReference>
<comment type="similarity">
    <text evidence="1">Belongs to the ATP-dependent AMP-binding enzyme family.</text>
</comment>
<dbReference type="InterPro" id="IPR025110">
    <property type="entry name" value="AMP-bd_C"/>
</dbReference>
<evidence type="ECO:0000313" key="9">
    <source>
        <dbReference type="Proteomes" id="UP000198588"/>
    </source>
</evidence>
<dbReference type="InterPro" id="IPR000873">
    <property type="entry name" value="AMP-dep_synth/lig_dom"/>
</dbReference>
<dbReference type="Gene3D" id="3.40.50.12780">
    <property type="entry name" value="N-terminal domain of ligase-like"/>
    <property type="match status" value="1"/>
</dbReference>
<dbReference type="SUPFAM" id="SSF56801">
    <property type="entry name" value="Acetyl-CoA synthetase-like"/>
    <property type="match status" value="1"/>
</dbReference>
<dbReference type="Gene3D" id="3.30.300.30">
    <property type="match status" value="1"/>
</dbReference>
<evidence type="ECO:0000256" key="2">
    <source>
        <dbReference type="ARBA" id="ARBA00022598"/>
    </source>
</evidence>
<evidence type="ECO:0000256" key="3">
    <source>
        <dbReference type="ARBA" id="ARBA00051915"/>
    </source>
</evidence>
<dbReference type="EC" id="6.2.1.44" evidence="4"/>
<evidence type="ECO:0000256" key="4">
    <source>
        <dbReference type="ARBA" id="ARBA00066616"/>
    </source>
</evidence>
<evidence type="ECO:0000259" key="7">
    <source>
        <dbReference type="Pfam" id="PF13193"/>
    </source>
</evidence>
<dbReference type="PROSITE" id="PS00455">
    <property type="entry name" value="AMP_BINDING"/>
    <property type="match status" value="1"/>
</dbReference>
<dbReference type="FunFam" id="3.30.300.30:FF:000008">
    <property type="entry name" value="2,3-dihydroxybenzoate-AMP ligase"/>
    <property type="match status" value="1"/>
</dbReference>
<evidence type="ECO:0000259" key="6">
    <source>
        <dbReference type="Pfam" id="PF00501"/>
    </source>
</evidence>
<organism evidence="8 9">
    <name type="scientific">Mesorhizobium qingshengii</name>
    <dbReference type="NCBI Taxonomy" id="1165689"/>
    <lineage>
        <taxon>Bacteria</taxon>
        <taxon>Pseudomonadati</taxon>
        <taxon>Pseudomonadota</taxon>
        <taxon>Alphaproteobacteria</taxon>
        <taxon>Hyphomicrobiales</taxon>
        <taxon>Phyllobacteriaceae</taxon>
        <taxon>Mesorhizobium</taxon>
    </lineage>
</organism>
<dbReference type="Proteomes" id="UP000198588">
    <property type="component" value="Unassembled WGS sequence"/>
</dbReference>
<gene>
    <name evidence="8" type="ORF">SAMN02927914_04153</name>
</gene>
<reference evidence="8 9" key="1">
    <citation type="submission" date="2016-10" db="EMBL/GenBank/DDBJ databases">
        <authorList>
            <person name="de Groot N.N."/>
        </authorList>
    </citation>
    <scope>NUCLEOTIDE SEQUENCE [LARGE SCALE GENOMIC DNA]</scope>
    <source>
        <strain evidence="8 9">CGMCC 1.12097</strain>
    </source>
</reference>
<dbReference type="InterPro" id="IPR020845">
    <property type="entry name" value="AMP-binding_CS"/>
</dbReference>
<evidence type="ECO:0000256" key="5">
    <source>
        <dbReference type="ARBA" id="ARBA00067668"/>
    </source>
</evidence>
<dbReference type="Pfam" id="PF13193">
    <property type="entry name" value="AMP-binding_C"/>
    <property type="match status" value="1"/>
</dbReference>
<dbReference type="InterPro" id="IPR050237">
    <property type="entry name" value="ATP-dep_AMP-bd_enzyme"/>
</dbReference>
<dbReference type="EMBL" id="FMXM01000013">
    <property type="protein sequence ID" value="SDA89194.1"/>
    <property type="molecule type" value="Genomic_DNA"/>
</dbReference>
<keyword evidence="2" id="KW-0436">Ligase</keyword>
<dbReference type="AlphaFoldDB" id="A0A1G5Z357"/>
<dbReference type="GO" id="GO:0016878">
    <property type="term" value="F:acid-thiol ligase activity"/>
    <property type="evidence" value="ECO:0007669"/>
    <property type="project" value="UniProtKB-ARBA"/>
</dbReference>
<protein>
    <recommendedName>
        <fullName evidence="5">3-methylmercaptopropionyl-CoA ligase</fullName>
        <ecNumber evidence="4">6.2.1.44</ecNumber>
    </recommendedName>
</protein>
<dbReference type="InterPro" id="IPR042099">
    <property type="entry name" value="ANL_N_sf"/>
</dbReference>
<comment type="catalytic activity">
    <reaction evidence="3">
        <text>3-(methylsulfanyl)propanoate + ATP + CoA = 3-(methylsulfanyl)propanoyl-CoA + AMP + diphosphate</text>
        <dbReference type="Rhea" id="RHEA:43052"/>
        <dbReference type="ChEBI" id="CHEBI:30616"/>
        <dbReference type="ChEBI" id="CHEBI:33019"/>
        <dbReference type="ChEBI" id="CHEBI:49016"/>
        <dbReference type="ChEBI" id="CHEBI:57287"/>
        <dbReference type="ChEBI" id="CHEBI:82815"/>
        <dbReference type="ChEBI" id="CHEBI:456215"/>
        <dbReference type="EC" id="6.2.1.44"/>
    </reaction>
    <physiologicalReaction direction="left-to-right" evidence="3">
        <dbReference type="Rhea" id="RHEA:43053"/>
    </physiologicalReaction>
</comment>
<proteinExistence type="inferred from homology"/>
<dbReference type="Pfam" id="PF00501">
    <property type="entry name" value="AMP-binding"/>
    <property type="match status" value="1"/>
</dbReference>
<dbReference type="STRING" id="1165689.SAMN02927914_04153"/>
<feature type="domain" description="AMP-dependent synthetase/ligase" evidence="6">
    <location>
        <begin position="13"/>
        <end position="361"/>
    </location>
</feature>
<dbReference type="OrthoDB" id="9803968at2"/>
<name>A0A1G5Z357_9HYPH</name>
<dbReference type="PANTHER" id="PTHR43767">
    <property type="entry name" value="LONG-CHAIN-FATTY-ACID--COA LIGASE"/>
    <property type="match status" value="1"/>
</dbReference>
<evidence type="ECO:0000313" key="8">
    <source>
        <dbReference type="EMBL" id="SDA89194.1"/>
    </source>
</evidence>
<dbReference type="PANTHER" id="PTHR43767:SF1">
    <property type="entry name" value="NONRIBOSOMAL PEPTIDE SYNTHASE PES1 (EUROFUNG)-RELATED"/>
    <property type="match status" value="1"/>
</dbReference>
<dbReference type="NCBIfam" id="NF006572">
    <property type="entry name" value="PRK09088.1"/>
    <property type="match status" value="1"/>
</dbReference>
<sequence length="504" mass="53844">MPAWTTPDPVALHARTQPDRVACVDLASGRKWTYAALDAAIQRTVGVLETGHGIEPGQRIATLARNSADLLILQQAAMRLGAIFVPLNWRLASAEQRAILEDCDPVLLLHDAAPEMALPRGCMPIEVPAFAEAVAARAPAPRRPLSASDAPSIILYTSGTSGQPKGVIVTEGNALATAVNFGVLGRVGNASIFLCDAPMFHVIGLITSLRPPLLQGGTLLISPGFDAGLTNRRLADPTLGVTHYFCVPQMARMLREHPDFAPARWTSLTAIFTGGAPNPAANINWWLEQGVCMVDGFGMTEAGTVLGMPVEADRIARKAGSAGLPAPTIGLRIVDEDGRDVAAGEPGEIWLSGPSITSGYWNRPEETASAFTADGWFRTGDIARQDDEGFVTLVDRRKDMFISGGENVYPVEIEMVLLDHPDIAEAAVIGVADRRWGEVGRAFVVLKPGRVVDPAALVSHCGARIARYKVPKEFLITDVLPRTASGKIQKHILHTWTAPASGHN</sequence>
<accession>A0A1G5Z357</accession>
<dbReference type="RefSeq" id="WP_091581416.1">
    <property type="nucleotide sequence ID" value="NZ_FMXM01000013.1"/>
</dbReference>